<evidence type="ECO:0000313" key="1">
    <source>
        <dbReference type="EMBL" id="KAL3318655.1"/>
    </source>
</evidence>
<name>A0ABD2QGI9_9PLAT</name>
<sequence length="206" mass="22061">MGGGTAADETHGDKEADSLPVIGSNLVKAVWLIRNHRNNVDSSELIEERLSCLQNGLKYLTNLSADQLATLFCQHLQTSFLGSDSLIMSSPIPDQGQQAGETALAEGEPMAKVGRTSSPISMQPLYGGNSSGLLSSVLMANDQKEAWRRAQMTSKLMAGVTPSPAVRFSEAAMPYIPNKAAQPVITSDQTKQTSLLDDLLKRSLKS</sequence>
<dbReference type="Proteomes" id="UP001626550">
    <property type="component" value="Unassembled WGS sequence"/>
</dbReference>
<gene>
    <name evidence="1" type="ORF">Ciccas_002684</name>
</gene>
<accession>A0ABD2QGI9</accession>
<dbReference type="EMBL" id="JBJKFK010000218">
    <property type="protein sequence ID" value="KAL3318655.1"/>
    <property type="molecule type" value="Genomic_DNA"/>
</dbReference>
<comment type="caution">
    <text evidence="1">The sequence shown here is derived from an EMBL/GenBank/DDBJ whole genome shotgun (WGS) entry which is preliminary data.</text>
</comment>
<proteinExistence type="predicted"/>
<organism evidence="1 2">
    <name type="scientific">Cichlidogyrus casuarinus</name>
    <dbReference type="NCBI Taxonomy" id="1844966"/>
    <lineage>
        <taxon>Eukaryota</taxon>
        <taxon>Metazoa</taxon>
        <taxon>Spiralia</taxon>
        <taxon>Lophotrochozoa</taxon>
        <taxon>Platyhelminthes</taxon>
        <taxon>Monogenea</taxon>
        <taxon>Monopisthocotylea</taxon>
        <taxon>Dactylogyridea</taxon>
        <taxon>Ancyrocephalidae</taxon>
        <taxon>Cichlidogyrus</taxon>
    </lineage>
</organism>
<reference evidence="1 2" key="1">
    <citation type="submission" date="2024-11" db="EMBL/GenBank/DDBJ databases">
        <title>Adaptive evolution of stress response genes in parasites aligns with host niche diversity.</title>
        <authorList>
            <person name="Hahn C."/>
            <person name="Resl P."/>
        </authorList>
    </citation>
    <scope>NUCLEOTIDE SEQUENCE [LARGE SCALE GENOMIC DNA]</scope>
    <source>
        <strain evidence="1">EGGRZ-B1_66</strain>
        <tissue evidence="1">Body</tissue>
    </source>
</reference>
<evidence type="ECO:0000313" key="2">
    <source>
        <dbReference type="Proteomes" id="UP001626550"/>
    </source>
</evidence>
<protein>
    <submittedName>
        <fullName evidence="1">Uncharacterized protein</fullName>
    </submittedName>
</protein>
<dbReference type="AlphaFoldDB" id="A0ABD2QGI9"/>
<keyword evidence="2" id="KW-1185">Reference proteome</keyword>